<dbReference type="EMBL" id="JAPESX010002142">
    <property type="protein sequence ID" value="KAJ8109145.1"/>
    <property type="molecule type" value="Genomic_DNA"/>
</dbReference>
<organism evidence="1 2">
    <name type="scientific">Nemania bipapillata</name>
    <dbReference type="NCBI Taxonomy" id="110536"/>
    <lineage>
        <taxon>Eukaryota</taxon>
        <taxon>Fungi</taxon>
        <taxon>Dikarya</taxon>
        <taxon>Ascomycota</taxon>
        <taxon>Pezizomycotina</taxon>
        <taxon>Sordariomycetes</taxon>
        <taxon>Xylariomycetidae</taxon>
        <taxon>Xylariales</taxon>
        <taxon>Xylariaceae</taxon>
        <taxon>Nemania</taxon>
    </lineage>
</organism>
<gene>
    <name evidence="1" type="ORF">ONZ43_g6215</name>
</gene>
<reference evidence="1" key="1">
    <citation type="submission" date="2022-11" db="EMBL/GenBank/DDBJ databases">
        <title>Genome Sequence of Nemania bipapillata.</title>
        <authorList>
            <person name="Buettner E."/>
        </authorList>
    </citation>
    <scope>NUCLEOTIDE SEQUENCE</scope>
    <source>
        <strain evidence="1">CP14</strain>
    </source>
</reference>
<evidence type="ECO:0000313" key="1">
    <source>
        <dbReference type="EMBL" id="KAJ8109145.1"/>
    </source>
</evidence>
<proteinExistence type="predicted"/>
<dbReference type="Proteomes" id="UP001153334">
    <property type="component" value="Unassembled WGS sequence"/>
</dbReference>
<comment type="caution">
    <text evidence="1">The sequence shown here is derived from an EMBL/GenBank/DDBJ whole genome shotgun (WGS) entry which is preliminary data.</text>
</comment>
<keyword evidence="2" id="KW-1185">Reference proteome</keyword>
<evidence type="ECO:0000313" key="2">
    <source>
        <dbReference type="Proteomes" id="UP001153334"/>
    </source>
</evidence>
<accession>A0ACC2I1Y0</accession>
<protein>
    <submittedName>
        <fullName evidence="1">Uncharacterized protein</fullName>
    </submittedName>
</protein>
<sequence length="362" mass="39156">MAAVGILDAIGLLSGVLGIVQFGIDNVPKAESVGSTVRVTVGLDMKGGLNNAGGDLPDIRLFNEVGEFLGIVADPGKVKSGSFGDITVKHNDNSGQQATYALFSANNDAICIAYTSITWPSGEKYAWIGDWGHKCGGSWYYSNVYIAASGQTPDCLWIDGNNDQPQTGFQVHWPEFVSSADNKVPQSMADKDAEVHRLCTAGPPFKMHTYPDKDPRSITYWIPNHKRSTPDKRDAATAIAYGPPKHAASARFRALENQARSNNQTSTLPPMMSSLVIGSSEKHSAEGLCGSETSFGPDFLNTQTGMFCRMSDKTTWPVCDGGAIIDNCFNNNLNQLVINGFATRDEPYKNIIDWTSGNSHYI</sequence>
<name>A0ACC2I1Y0_9PEZI</name>